<keyword evidence="2" id="KW-1185">Reference proteome</keyword>
<accession>A0A378TER1</accession>
<dbReference type="PROSITE" id="PS51257">
    <property type="entry name" value="PROKAR_LIPOPROTEIN"/>
    <property type="match status" value="1"/>
</dbReference>
<proteinExistence type="predicted"/>
<organism evidence="1 2">
    <name type="scientific">Mycolicibacterium tokaiense</name>
    <dbReference type="NCBI Taxonomy" id="39695"/>
    <lineage>
        <taxon>Bacteria</taxon>
        <taxon>Bacillati</taxon>
        <taxon>Actinomycetota</taxon>
        <taxon>Actinomycetes</taxon>
        <taxon>Mycobacteriales</taxon>
        <taxon>Mycobacteriaceae</taxon>
        <taxon>Mycolicibacterium</taxon>
    </lineage>
</organism>
<protein>
    <recommendedName>
        <fullName evidence="3">Lipoprotein</fullName>
    </recommendedName>
</protein>
<dbReference type="AlphaFoldDB" id="A0A378TER1"/>
<evidence type="ECO:0000313" key="2">
    <source>
        <dbReference type="Proteomes" id="UP000254978"/>
    </source>
</evidence>
<dbReference type="Proteomes" id="UP000254978">
    <property type="component" value="Unassembled WGS sequence"/>
</dbReference>
<evidence type="ECO:0008006" key="3">
    <source>
        <dbReference type="Google" id="ProtNLM"/>
    </source>
</evidence>
<sequence length="348" mass="36495">MPKPASGCHTVTVKWLVGGLTAAALLTGCSAIDGTPRSAPDDPAVFFDGPAASYGQQVSSADRIRLTYLRALRRIDVCGLTDRAALARIGEIQTLGSLFALNQCDVEIKMPGRAAPSYLSAALELSAPEGPEVLSVSGLPVSEAYDGACEYLIPIDLAALPDAAPLFGPEQPHLRVSMVAAPDCATVRRVVSGLAARVADGRLPVRDGAATYTTSLAERDPCEILAALPAGDVGYWNVPGTGPYRCEFGMVRDAGDGAVEMALSLRPRLVDAVEGRERTGDDVYLDRRSCSALVFVGPQLQRRVGNGALVDTGDISIRQSVEVTSGEAPCTENLLVTSVMHQAAELFG</sequence>
<dbReference type="EMBL" id="UGQT01000001">
    <property type="protein sequence ID" value="STZ59302.1"/>
    <property type="molecule type" value="Genomic_DNA"/>
</dbReference>
<evidence type="ECO:0000313" key="1">
    <source>
        <dbReference type="EMBL" id="STZ59302.1"/>
    </source>
</evidence>
<gene>
    <name evidence="1" type="ORF">NCTC10821_02828</name>
</gene>
<name>A0A378TER1_9MYCO</name>
<reference evidence="1 2" key="1">
    <citation type="submission" date="2018-06" db="EMBL/GenBank/DDBJ databases">
        <authorList>
            <consortium name="Pathogen Informatics"/>
            <person name="Doyle S."/>
        </authorList>
    </citation>
    <scope>NUCLEOTIDE SEQUENCE [LARGE SCALE GENOMIC DNA]</scope>
    <source>
        <strain evidence="1 2">NCTC10821</strain>
    </source>
</reference>